<dbReference type="RefSeq" id="WP_344885568.1">
    <property type="nucleotide sequence ID" value="NZ_BAABCJ010000007.1"/>
</dbReference>
<evidence type="ECO:0000313" key="2">
    <source>
        <dbReference type="Proteomes" id="UP001501536"/>
    </source>
</evidence>
<dbReference type="InterPro" id="IPR029069">
    <property type="entry name" value="HotDog_dom_sf"/>
</dbReference>
<dbReference type="EMBL" id="BAABCJ010000007">
    <property type="protein sequence ID" value="GAA3711580.1"/>
    <property type="molecule type" value="Genomic_DNA"/>
</dbReference>
<dbReference type="Pfam" id="PF13279">
    <property type="entry name" value="4HBT_2"/>
    <property type="match status" value="1"/>
</dbReference>
<evidence type="ECO:0008006" key="3">
    <source>
        <dbReference type="Google" id="ProtNLM"/>
    </source>
</evidence>
<dbReference type="CDD" id="cd00586">
    <property type="entry name" value="4HBT"/>
    <property type="match status" value="1"/>
</dbReference>
<dbReference type="PANTHER" id="PTHR31793:SF24">
    <property type="entry name" value="LONG-CHAIN ACYL-COA THIOESTERASE FADM"/>
    <property type="match status" value="1"/>
</dbReference>
<accession>A0ABP7E3A7</accession>
<proteinExistence type="predicted"/>
<evidence type="ECO:0000313" key="1">
    <source>
        <dbReference type="EMBL" id="GAA3711580.1"/>
    </source>
</evidence>
<protein>
    <recommendedName>
        <fullName evidence="3">Acyl-CoA thioesterase</fullName>
    </recommendedName>
</protein>
<dbReference type="PANTHER" id="PTHR31793">
    <property type="entry name" value="4-HYDROXYBENZOYL-COA THIOESTERASE FAMILY MEMBER"/>
    <property type="match status" value="1"/>
</dbReference>
<dbReference type="InterPro" id="IPR050563">
    <property type="entry name" value="4-hydroxybenzoyl-CoA_TE"/>
</dbReference>
<dbReference type="SUPFAM" id="SSF54637">
    <property type="entry name" value="Thioesterase/thiol ester dehydrase-isomerase"/>
    <property type="match status" value="1"/>
</dbReference>
<comment type="caution">
    <text evidence="1">The sequence shown here is derived from an EMBL/GenBank/DDBJ whole genome shotgun (WGS) entry which is preliminary data.</text>
</comment>
<organism evidence="1 2">
    <name type="scientific">Zhihengliuella alba</name>
    <dbReference type="NCBI Taxonomy" id="547018"/>
    <lineage>
        <taxon>Bacteria</taxon>
        <taxon>Bacillati</taxon>
        <taxon>Actinomycetota</taxon>
        <taxon>Actinomycetes</taxon>
        <taxon>Micrococcales</taxon>
        <taxon>Micrococcaceae</taxon>
        <taxon>Zhihengliuella</taxon>
    </lineage>
</organism>
<reference evidence="2" key="1">
    <citation type="journal article" date="2019" name="Int. J. Syst. Evol. Microbiol.">
        <title>The Global Catalogue of Microorganisms (GCM) 10K type strain sequencing project: providing services to taxonomists for standard genome sequencing and annotation.</title>
        <authorList>
            <consortium name="The Broad Institute Genomics Platform"/>
            <consortium name="The Broad Institute Genome Sequencing Center for Infectious Disease"/>
            <person name="Wu L."/>
            <person name="Ma J."/>
        </authorList>
    </citation>
    <scope>NUCLEOTIDE SEQUENCE [LARGE SCALE GENOMIC DNA]</scope>
    <source>
        <strain evidence="2">JCM 16961</strain>
    </source>
</reference>
<name>A0ABP7E3A7_9MICC</name>
<keyword evidence="2" id="KW-1185">Reference proteome</keyword>
<dbReference type="Proteomes" id="UP001501536">
    <property type="component" value="Unassembled WGS sequence"/>
</dbReference>
<sequence length="143" mass="15391">MGFTDIPVALRWSDQDANGHLNNARIVTLLEESRVRWVRAHTGLDSFRGGAGTVVASLTVDYLAQGEYVPEMVVRVGVERIGTKSVDVRHVGVQGGTTVFDATTVLVPLADDGRSARAVTAEERDVFSACLVETRPGRGRRGA</sequence>
<dbReference type="Gene3D" id="3.10.129.10">
    <property type="entry name" value="Hotdog Thioesterase"/>
    <property type="match status" value="1"/>
</dbReference>
<gene>
    <name evidence="1" type="ORF">GCM10022377_26260</name>
</gene>